<organism evidence="2 3">
    <name type="scientific">Octopus vulgaris</name>
    <name type="common">Common octopus</name>
    <dbReference type="NCBI Taxonomy" id="6645"/>
    <lineage>
        <taxon>Eukaryota</taxon>
        <taxon>Metazoa</taxon>
        <taxon>Spiralia</taxon>
        <taxon>Lophotrochozoa</taxon>
        <taxon>Mollusca</taxon>
        <taxon>Cephalopoda</taxon>
        <taxon>Coleoidea</taxon>
        <taxon>Octopodiformes</taxon>
        <taxon>Octopoda</taxon>
        <taxon>Incirrata</taxon>
        <taxon>Octopodidae</taxon>
        <taxon>Octopus</taxon>
    </lineage>
</organism>
<dbReference type="Proteomes" id="UP001162480">
    <property type="component" value="Chromosome 16"/>
</dbReference>
<keyword evidence="3" id="KW-1185">Reference proteome</keyword>
<evidence type="ECO:0000313" key="3">
    <source>
        <dbReference type="Proteomes" id="UP001162480"/>
    </source>
</evidence>
<name>A0AA36FH91_OCTVU</name>
<dbReference type="InterPro" id="IPR025476">
    <property type="entry name" value="Helitron_helicase-like"/>
</dbReference>
<dbReference type="AlphaFoldDB" id="A0AA36FH91"/>
<gene>
    <name evidence="2" type="ORF">OCTVUL_1B017547</name>
</gene>
<dbReference type="Pfam" id="PF14214">
    <property type="entry name" value="Helitron_like_N"/>
    <property type="match status" value="1"/>
</dbReference>
<dbReference type="EMBL" id="OX597829">
    <property type="protein sequence ID" value="CAI9734333.1"/>
    <property type="molecule type" value="Genomic_DNA"/>
</dbReference>
<evidence type="ECO:0000313" key="2">
    <source>
        <dbReference type="EMBL" id="CAI9734333.1"/>
    </source>
</evidence>
<feature type="domain" description="Helitron helicase-like" evidence="1">
    <location>
        <begin position="2"/>
        <end position="121"/>
    </location>
</feature>
<sequence>MLKVEQYRGLAENLRNAANRAEAEVGRTVILSLSFPWNMYERHQDTTSIVHIYRPPDIFLTVTCNPNWQEVRENLLPSQTSSARPDLSARVFNVKPHEILNDITKKHIFGRVTAYCYNVGFH</sequence>
<proteinExistence type="predicted"/>
<reference evidence="2" key="1">
    <citation type="submission" date="2023-08" db="EMBL/GenBank/DDBJ databases">
        <authorList>
            <person name="Alioto T."/>
            <person name="Alioto T."/>
            <person name="Gomez Garrido J."/>
        </authorList>
    </citation>
    <scope>NUCLEOTIDE SEQUENCE</scope>
</reference>
<evidence type="ECO:0000259" key="1">
    <source>
        <dbReference type="Pfam" id="PF14214"/>
    </source>
</evidence>
<accession>A0AA36FH91</accession>
<protein>
    <recommendedName>
        <fullName evidence="1">Helitron helicase-like domain-containing protein</fullName>
    </recommendedName>
</protein>